<keyword evidence="3" id="KW-1185">Reference proteome</keyword>
<comment type="caution">
    <text evidence="2">The sequence shown here is derived from an EMBL/GenBank/DDBJ whole genome shotgun (WGS) entry which is preliminary data.</text>
</comment>
<feature type="domain" description="Heme NO-binding" evidence="1">
    <location>
        <begin position="2"/>
        <end position="159"/>
    </location>
</feature>
<evidence type="ECO:0000313" key="2">
    <source>
        <dbReference type="EMBL" id="RJG02529.1"/>
    </source>
</evidence>
<sequence length="186" mass="21249">MKGIVFREFIEMVEEHFSPETADKIISSSNLSTAGAYTTVGTYDHREIIELVGHLSKTTGLQPPELLRAFGARLFKRFSELYPSHFAALHSTFDFLRILDSKIHIEVKKLYPDAELPSFQHDFPEPDRMILVYNSRRPFADLAEGLIGGCIDHFRETIALAREDLLCADGTRVRFTLTRQFHGQPH</sequence>
<dbReference type="InterPro" id="IPR011644">
    <property type="entry name" value="Heme_NO-bd"/>
</dbReference>
<dbReference type="Pfam" id="PF07700">
    <property type="entry name" value="HNOB"/>
    <property type="match status" value="1"/>
</dbReference>
<accession>A0A3A3G714</accession>
<dbReference type="OrthoDB" id="7266652at2"/>
<dbReference type="EMBL" id="QYUQ01000002">
    <property type="protein sequence ID" value="RJG02529.1"/>
    <property type="molecule type" value="Genomic_DNA"/>
</dbReference>
<dbReference type="AlphaFoldDB" id="A0A3A3G714"/>
<organism evidence="2 3">
    <name type="scientific">Noviherbaspirillum sedimenti</name>
    <dbReference type="NCBI Taxonomy" id="2320865"/>
    <lineage>
        <taxon>Bacteria</taxon>
        <taxon>Pseudomonadati</taxon>
        <taxon>Pseudomonadota</taxon>
        <taxon>Betaproteobacteria</taxon>
        <taxon>Burkholderiales</taxon>
        <taxon>Oxalobacteraceae</taxon>
        <taxon>Noviherbaspirillum</taxon>
    </lineage>
</organism>
<dbReference type="Proteomes" id="UP000266327">
    <property type="component" value="Unassembled WGS sequence"/>
</dbReference>
<evidence type="ECO:0000259" key="1">
    <source>
        <dbReference type="Pfam" id="PF07700"/>
    </source>
</evidence>
<dbReference type="Gene3D" id="3.90.1520.10">
    <property type="entry name" value="H-NOX domain"/>
    <property type="match status" value="1"/>
</dbReference>
<dbReference type="RefSeq" id="WP_119786030.1">
    <property type="nucleotide sequence ID" value="NZ_QYUQ01000002.1"/>
</dbReference>
<gene>
    <name evidence="2" type="ORF">D3878_13875</name>
</gene>
<proteinExistence type="predicted"/>
<dbReference type="InterPro" id="IPR038158">
    <property type="entry name" value="H-NOX_domain_sf"/>
</dbReference>
<dbReference type="SUPFAM" id="SSF111126">
    <property type="entry name" value="Ligand-binding domain in the NO signalling and Golgi transport"/>
    <property type="match status" value="1"/>
</dbReference>
<protein>
    <recommendedName>
        <fullName evidence="1">Heme NO-binding domain-containing protein</fullName>
    </recommendedName>
</protein>
<evidence type="ECO:0000313" key="3">
    <source>
        <dbReference type="Proteomes" id="UP000266327"/>
    </source>
</evidence>
<reference evidence="3" key="1">
    <citation type="submission" date="2018-09" db="EMBL/GenBank/DDBJ databases">
        <authorList>
            <person name="Zhu H."/>
        </authorList>
    </citation>
    <scope>NUCLEOTIDE SEQUENCE [LARGE SCALE GENOMIC DNA]</scope>
    <source>
        <strain evidence="3">K1S02-23</strain>
    </source>
</reference>
<name>A0A3A3G714_9BURK</name>
<dbReference type="GO" id="GO:0020037">
    <property type="term" value="F:heme binding"/>
    <property type="evidence" value="ECO:0007669"/>
    <property type="project" value="InterPro"/>
</dbReference>
<dbReference type="InterPro" id="IPR024096">
    <property type="entry name" value="NO_sig/Golgi_transp_ligand-bd"/>
</dbReference>